<comment type="caution">
    <text evidence="1">The sequence shown here is derived from an EMBL/GenBank/DDBJ whole genome shotgun (WGS) entry which is preliminary data.</text>
</comment>
<keyword evidence="2" id="KW-1185">Reference proteome</keyword>
<evidence type="ECO:0000313" key="2">
    <source>
        <dbReference type="Proteomes" id="UP000541444"/>
    </source>
</evidence>
<dbReference type="AlphaFoldDB" id="A0A7J7KVA1"/>
<protein>
    <submittedName>
        <fullName evidence="1">Uncharacterized protein</fullName>
    </submittedName>
</protein>
<dbReference type="EMBL" id="JACGCM010002885">
    <property type="protein sequence ID" value="KAF6134242.1"/>
    <property type="molecule type" value="Genomic_DNA"/>
</dbReference>
<dbReference type="OrthoDB" id="1929924at2759"/>
<accession>A0A7J7KVA1</accession>
<name>A0A7J7KVA1_9MAGN</name>
<evidence type="ECO:0000313" key="1">
    <source>
        <dbReference type="EMBL" id="KAF6134242.1"/>
    </source>
</evidence>
<reference evidence="1 2" key="1">
    <citation type="journal article" date="2020" name="IScience">
        <title>Genome Sequencing of the Endangered Kingdonia uniflora (Circaeasteraceae, Ranunculales) Reveals Potential Mechanisms of Evolutionary Specialization.</title>
        <authorList>
            <person name="Sun Y."/>
            <person name="Deng T."/>
            <person name="Zhang A."/>
            <person name="Moore M.J."/>
            <person name="Landis J.B."/>
            <person name="Lin N."/>
            <person name="Zhang H."/>
            <person name="Zhang X."/>
            <person name="Huang J."/>
            <person name="Zhang X."/>
            <person name="Sun H."/>
            <person name="Wang H."/>
        </authorList>
    </citation>
    <scope>NUCLEOTIDE SEQUENCE [LARGE SCALE GENOMIC DNA]</scope>
    <source>
        <strain evidence="1">TB1705</strain>
        <tissue evidence="1">Leaf</tissue>
    </source>
</reference>
<dbReference type="Proteomes" id="UP000541444">
    <property type="component" value="Unassembled WGS sequence"/>
</dbReference>
<gene>
    <name evidence="1" type="ORF">GIB67_010041</name>
</gene>
<organism evidence="1 2">
    <name type="scientific">Kingdonia uniflora</name>
    <dbReference type="NCBI Taxonomy" id="39325"/>
    <lineage>
        <taxon>Eukaryota</taxon>
        <taxon>Viridiplantae</taxon>
        <taxon>Streptophyta</taxon>
        <taxon>Embryophyta</taxon>
        <taxon>Tracheophyta</taxon>
        <taxon>Spermatophyta</taxon>
        <taxon>Magnoliopsida</taxon>
        <taxon>Ranunculales</taxon>
        <taxon>Circaeasteraceae</taxon>
        <taxon>Kingdonia</taxon>
    </lineage>
</organism>
<sequence length="89" mass="9899">MLLLLLGRRCSPLPPESSSGNSCILKDMFGTNVAYRIVQFNTTTPEGFYRVIIDEVIREEACLNVESCTLGDVSASEIVAWLKIFTIIQ</sequence>
<proteinExistence type="predicted"/>